<sequence length="318" mass="35884">MYTGMVCNQVFIGLGELSKKSMSKRKATTEVGKLFPLFAAKKSVPTPTLPKQFRYRADSGDHLKIVTWNVAGLKGLIKKGNHSFIKDTISDIIVLQETKCDVLPEEIGDISLYGYKKLFPSTTKKGYSGVCLLSREQPLKVECGLGDKEIDGEGRVVIAEYEHFYLIAAYVPNSGRQLVNESKRRKYEGLLSVKIKELDLMKPVIYVGDLNVAHTDIDIANPKSNYNKSPGFFQFEMDFFTDLLSAGFKDVFRTLNPDLTKAYTFWSYMSGARAKNVGWRLDYFVISNRIMDKVKDCQIMNEVMGSDHCPVSMTIDLQ</sequence>
<name>A0AC35U0P8_9BILA</name>
<evidence type="ECO:0000313" key="2">
    <source>
        <dbReference type="WBParaSite" id="RSKR_0000618700.1"/>
    </source>
</evidence>
<organism evidence="1 2">
    <name type="scientific">Rhabditophanes sp. KR3021</name>
    <dbReference type="NCBI Taxonomy" id="114890"/>
    <lineage>
        <taxon>Eukaryota</taxon>
        <taxon>Metazoa</taxon>
        <taxon>Ecdysozoa</taxon>
        <taxon>Nematoda</taxon>
        <taxon>Chromadorea</taxon>
        <taxon>Rhabditida</taxon>
        <taxon>Tylenchina</taxon>
        <taxon>Panagrolaimomorpha</taxon>
        <taxon>Strongyloidoidea</taxon>
        <taxon>Alloionematidae</taxon>
        <taxon>Rhabditophanes</taxon>
    </lineage>
</organism>
<proteinExistence type="predicted"/>
<dbReference type="Proteomes" id="UP000095286">
    <property type="component" value="Unplaced"/>
</dbReference>
<reference evidence="2" key="1">
    <citation type="submission" date="2016-11" db="UniProtKB">
        <authorList>
            <consortium name="WormBaseParasite"/>
        </authorList>
    </citation>
    <scope>IDENTIFICATION</scope>
    <source>
        <strain evidence="2">KR3021</strain>
    </source>
</reference>
<accession>A0AC35U0P8</accession>
<evidence type="ECO:0000313" key="1">
    <source>
        <dbReference type="Proteomes" id="UP000095286"/>
    </source>
</evidence>
<protein>
    <submittedName>
        <fullName evidence="2">DNA-(apurinic or apyrimidinic site) endonuclease</fullName>
    </submittedName>
</protein>
<dbReference type="WBParaSite" id="RSKR_0000618700.1">
    <property type="protein sequence ID" value="RSKR_0000618700.1"/>
    <property type="gene ID" value="RSKR_0000618700"/>
</dbReference>